<dbReference type="Gene3D" id="1.20.950.20">
    <property type="entry name" value="Transmembrane di-heme cytochromes, Chain C"/>
    <property type="match status" value="1"/>
</dbReference>
<proteinExistence type="predicted"/>
<dbReference type="AlphaFoldDB" id="A0A853IAG2"/>
<comment type="caution">
    <text evidence="8">The sequence shown here is derived from an EMBL/GenBank/DDBJ whole genome shotgun (WGS) entry which is preliminary data.</text>
</comment>
<dbReference type="RefSeq" id="WP_180566675.1">
    <property type="nucleotide sequence ID" value="NZ_JACCKB010000001.1"/>
</dbReference>
<dbReference type="GO" id="GO:0005886">
    <property type="term" value="C:plasma membrane"/>
    <property type="evidence" value="ECO:0007669"/>
    <property type="project" value="UniProtKB-SubCell"/>
</dbReference>
<evidence type="ECO:0000256" key="4">
    <source>
        <dbReference type="ARBA" id="ARBA00022989"/>
    </source>
</evidence>
<name>A0A853IAG2_9GAMM</name>
<dbReference type="InterPro" id="IPR051542">
    <property type="entry name" value="Hydrogenase_cytochrome"/>
</dbReference>
<organism evidence="8 9">
    <name type="scientific">Spartinivicinus marinus</name>
    <dbReference type="NCBI Taxonomy" id="2994442"/>
    <lineage>
        <taxon>Bacteria</taxon>
        <taxon>Pseudomonadati</taxon>
        <taxon>Pseudomonadota</taxon>
        <taxon>Gammaproteobacteria</taxon>
        <taxon>Oceanospirillales</taxon>
        <taxon>Zooshikellaceae</taxon>
        <taxon>Spartinivicinus</taxon>
    </lineage>
</organism>
<evidence type="ECO:0000313" key="8">
    <source>
        <dbReference type="EMBL" id="NYZ64416.1"/>
    </source>
</evidence>
<protein>
    <submittedName>
        <fullName evidence="8">Cytochrome b/b6 domain-containing protein</fullName>
    </submittedName>
</protein>
<feature type="transmembrane region" description="Helical" evidence="6">
    <location>
        <begin position="29"/>
        <end position="44"/>
    </location>
</feature>
<evidence type="ECO:0000256" key="5">
    <source>
        <dbReference type="ARBA" id="ARBA00023136"/>
    </source>
</evidence>
<feature type="transmembrane region" description="Helical" evidence="6">
    <location>
        <begin position="128"/>
        <end position="150"/>
    </location>
</feature>
<dbReference type="InterPro" id="IPR016174">
    <property type="entry name" value="Di-haem_cyt_TM"/>
</dbReference>
<dbReference type="PANTHER" id="PTHR30485">
    <property type="entry name" value="NI/FE-HYDROGENASE 1 B-TYPE CYTOCHROME SUBUNIT"/>
    <property type="match status" value="1"/>
</dbReference>
<keyword evidence="5 6" id="KW-0472">Membrane</keyword>
<evidence type="ECO:0000256" key="2">
    <source>
        <dbReference type="ARBA" id="ARBA00022475"/>
    </source>
</evidence>
<sequence>MNHWLLAVLVWALLISGFAGLGDRPPHMVARLLLTCAIVWRWLWGSHTARFSQFVKGPVAVFHYFCAIFSGNKTKVTVGHNPAGGWMVMAMLMLLTCQVITGMHLGGIIDITIIAGSAVDKLAGVTHGVVACLLVFCIAVHLIAITVYQLKGLRLVRAMVTGRLDSSDISSNREPVFASNIKVIITLVVALGLVGLLILTIN</sequence>
<keyword evidence="4 6" id="KW-1133">Transmembrane helix</keyword>
<dbReference type="GO" id="GO:0009055">
    <property type="term" value="F:electron transfer activity"/>
    <property type="evidence" value="ECO:0007669"/>
    <property type="project" value="InterPro"/>
</dbReference>
<feature type="transmembrane region" description="Helical" evidence="6">
    <location>
        <begin position="51"/>
        <end position="71"/>
    </location>
</feature>
<feature type="transmembrane region" description="Helical" evidence="6">
    <location>
        <begin position="181"/>
        <end position="201"/>
    </location>
</feature>
<dbReference type="Pfam" id="PF01292">
    <property type="entry name" value="Ni_hydr_CYTB"/>
    <property type="match status" value="1"/>
</dbReference>
<dbReference type="GO" id="GO:0022904">
    <property type="term" value="P:respiratory electron transport chain"/>
    <property type="evidence" value="ECO:0007669"/>
    <property type="project" value="InterPro"/>
</dbReference>
<dbReference type="PANTHER" id="PTHR30485:SF2">
    <property type="entry name" value="BLL0597 PROTEIN"/>
    <property type="match status" value="1"/>
</dbReference>
<feature type="transmembrane region" description="Helical" evidence="6">
    <location>
        <begin position="83"/>
        <end position="116"/>
    </location>
</feature>
<dbReference type="GO" id="GO:0020037">
    <property type="term" value="F:heme binding"/>
    <property type="evidence" value="ECO:0007669"/>
    <property type="project" value="TreeGrafter"/>
</dbReference>
<dbReference type="EMBL" id="JACCKB010000001">
    <property type="protein sequence ID" value="NYZ64416.1"/>
    <property type="molecule type" value="Genomic_DNA"/>
</dbReference>
<keyword evidence="2" id="KW-1003">Cell membrane</keyword>
<dbReference type="Proteomes" id="UP000569732">
    <property type="component" value="Unassembled WGS sequence"/>
</dbReference>
<dbReference type="SUPFAM" id="SSF81342">
    <property type="entry name" value="Transmembrane di-heme cytochromes"/>
    <property type="match status" value="1"/>
</dbReference>
<dbReference type="InterPro" id="IPR011577">
    <property type="entry name" value="Cyt_b561_bac/Ni-Hgenase"/>
</dbReference>
<evidence type="ECO:0000313" key="9">
    <source>
        <dbReference type="Proteomes" id="UP000569732"/>
    </source>
</evidence>
<reference evidence="8 9" key="1">
    <citation type="submission" date="2020-07" db="EMBL/GenBank/DDBJ databases">
        <title>Endozoicomonas sp. nov., isolated from sediment.</title>
        <authorList>
            <person name="Gu T."/>
        </authorList>
    </citation>
    <scope>NUCLEOTIDE SEQUENCE [LARGE SCALE GENOMIC DNA]</scope>
    <source>
        <strain evidence="8 9">SM1973</strain>
    </source>
</reference>
<gene>
    <name evidence="8" type="ORF">H0A36_00250</name>
</gene>
<accession>A0A853IAG2</accession>
<keyword evidence="3 6" id="KW-0812">Transmembrane</keyword>
<evidence type="ECO:0000256" key="3">
    <source>
        <dbReference type="ARBA" id="ARBA00022692"/>
    </source>
</evidence>
<keyword evidence="9" id="KW-1185">Reference proteome</keyword>
<evidence type="ECO:0000256" key="6">
    <source>
        <dbReference type="SAM" id="Phobius"/>
    </source>
</evidence>
<feature type="domain" description="Cytochrome b561 bacterial/Ni-hydrogenase" evidence="7">
    <location>
        <begin position="3"/>
        <end position="162"/>
    </location>
</feature>
<evidence type="ECO:0000259" key="7">
    <source>
        <dbReference type="Pfam" id="PF01292"/>
    </source>
</evidence>
<evidence type="ECO:0000256" key="1">
    <source>
        <dbReference type="ARBA" id="ARBA00004651"/>
    </source>
</evidence>
<comment type="subcellular location">
    <subcellularLocation>
        <location evidence="1">Cell membrane</location>
        <topology evidence="1">Multi-pass membrane protein</topology>
    </subcellularLocation>
</comment>